<comment type="caution">
    <text evidence="2">The sequence shown here is derived from an EMBL/GenBank/DDBJ whole genome shotgun (WGS) entry which is preliminary data.</text>
</comment>
<feature type="domain" description="Morc S5" evidence="1">
    <location>
        <begin position="3"/>
        <end position="34"/>
    </location>
</feature>
<evidence type="ECO:0000313" key="3">
    <source>
        <dbReference type="Proteomes" id="UP000288805"/>
    </source>
</evidence>
<reference evidence="2 3" key="1">
    <citation type="journal article" date="2018" name="PLoS Genet.">
        <title>Population sequencing reveals clonal diversity and ancestral inbreeding in the grapevine cultivar Chardonnay.</title>
        <authorList>
            <person name="Roach M.J."/>
            <person name="Johnson D.L."/>
            <person name="Bohlmann J."/>
            <person name="van Vuuren H.J."/>
            <person name="Jones S.J."/>
            <person name="Pretorius I.S."/>
            <person name="Schmidt S.A."/>
            <person name="Borneman A.R."/>
        </authorList>
    </citation>
    <scope>NUCLEOTIDE SEQUENCE [LARGE SCALE GENOMIC DNA]</scope>
    <source>
        <strain evidence="3">cv. Chardonnay</strain>
        <tissue evidence="2">Leaf</tissue>
    </source>
</reference>
<evidence type="ECO:0000259" key="1">
    <source>
        <dbReference type="Pfam" id="PF17942"/>
    </source>
</evidence>
<dbReference type="Pfam" id="PF17942">
    <property type="entry name" value="Morc6_S5"/>
    <property type="match status" value="1"/>
</dbReference>
<gene>
    <name evidence="2" type="ORF">CK203_072753</name>
</gene>
<dbReference type="InterPro" id="IPR041006">
    <property type="entry name" value="Morc_S5"/>
</dbReference>
<name>A0A438EZ34_VITVI</name>
<accession>A0A438EZ34</accession>
<proteinExistence type="predicted"/>
<organism evidence="2 3">
    <name type="scientific">Vitis vinifera</name>
    <name type="common">Grape</name>
    <dbReference type="NCBI Taxonomy" id="29760"/>
    <lineage>
        <taxon>Eukaryota</taxon>
        <taxon>Viridiplantae</taxon>
        <taxon>Streptophyta</taxon>
        <taxon>Embryophyta</taxon>
        <taxon>Tracheophyta</taxon>
        <taxon>Spermatophyta</taxon>
        <taxon>Magnoliopsida</taxon>
        <taxon>eudicotyledons</taxon>
        <taxon>Gunneridae</taxon>
        <taxon>Pentapetalae</taxon>
        <taxon>rosids</taxon>
        <taxon>Vitales</taxon>
        <taxon>Vitaceae</taxon>
        <taxon>Viteae</taxon>
        <taxon>Vitis</taxon>
    </lineage>
</organism>
<protein>
    <recommendedName>
        <fullName evidence="1">Morc S5 domain-containing protein</fullName>
    </recommendedName>
</protein>
<evidence type="ECO:0000313" key="2">
    <source>
        <dbReference type="EMBL" id="RVW53009.1"/>
    </source>
</evidence>
<dbReference type="Proteomes" id="UP000288805">
    <property type="component" value="Unassembled WGS sequence"/>
</dbReference>
<sequence length="49" mass="5545">MQGTVVTTIGFLKEAPQVNIHGFNVYHKNRLILETTTGYIDKKKLQLEG</sequence>
<dbReference type="AlphaFoldDB" id="A0A438EZ34"/>
<dbReference type="EMBL" id="QGNW01001159">
    <property type="protein sequence ID" value="RVW53009.1"/>
    <property type="molecule type" value="Genomic_DNA"/>
</dbReference>